<dbReference type="SUPFAM" id="SSF56935">
    <property type="entry name" value="Porins"/>
    <property type="match status" value="1"/>
</dbReference>
<dbReference type="InterPro" id="IPR012910">
    <property type="entry name" value="Plug_dom"/>
</dbReference>
<evidence type="ECO:0000259" key="14">
    <source>
        <dbReference type="Pfam" id="PF00593"/>
    </source>
</evidence>
<name>A0A345YES0_9SPHN</name>
<dbReference type="CDD" id="cd01347">
    <property type="entry name" value="ligand_gated_channel"/>
    <property type="match status" value="1"/>
</dbReference>
<keyword evidence="5 11" id="KW-0812">Transmembrane</keyword>
<dbReference type="InterPro" id="IPR039426">
    <property type="entry name" value="TonB-dep_rcpt-like"/>
</dbReference>
<keyword evidence="8 12" id="KW-0798">TonB box</keyword>
<feature type="domain" description="TonB-dependent receptor-like beta-barrel" evidence="14">
    <location>
        <begin position="274"/>
        <end position="719"/>
    </location>
</feature>
<dbReference type="OrthoDB" id="9760333at2"/>
<protein>
    <submittedName>
        <fullName evidence="16">TonB-dependent receptor</fullName>
    </submittedName>
</protein>
<keyword evidence="7" id="KW-0406">Ion transport</keyword>
<keyword evidence="13" id="KW-0732">Signal</keyword>
<evidence type="ECO:0000256" key="1">
    <source>
        <dbReference type="ARBA" id="ARBA00004571"/>
    </source>
</evidence>
<comment type="subcellular location">
    <subcellularLocation>
        <location evidence="1 11">Cell outer membrane</location>
        <topology evidence="1 11">Multi-pass membrane protein</topology>
    </subcellularLocation>
</comment>
<gene>
    <name evidence="16" type="ORF">DVR09_08835</name>
</gene>
<comment type="similarity">
    <text evidence="11 12">Belongs to the TonB-dependent receptor family.</text>
</comment>
<evidence type="ECO:0000256" key="7">
    <source>
        <dbReference type="ARBA" id="ARBA00023065"/>
    </source>
</evidence>
<dbReference type="EMBL" id="CP031357">
    <property type="protein sequence ID" value="AXK42422.1"/>
    <property type="molecule type" value="Genomic_DNA"/>
</dbReference>
<keyword evidence="10 11" id="KW-0998">Cell outer membrane</keyword>
<dbReference type="Pfam" id="PF07715">
    <property type="entry name" value="Plug"/>
    <property type="match status" value="1"/>
</dbReference>
<evidence type="ECO:0000313" key="17">
    <source>
        <dbReference type="Proteomes" id="UP000254508"/>
    </source>
</evidence>
<dbReference type="PANTHER" id="PTHR32552">
    <property type="entry name" value="FERRICHROME IRON RECEPTOR-RELATED"/>
    <property type="match status" value="1"/>
</dbReference>
<evidence type="ECO:0000256" key="8">
    <source>
        <dbReference type="ARBA" id="ARBA00023077"/>
    </source>
</evidence>
<feature type="signal peptide" evidence="13">
    <location>
        <begin position="1"/>
        <end position="28"/>
    </location>
</feature>
<reference evidence="17" key="1">
    <citation type="submission" date="2018-07" db="EMBL/GenBank/DDBJ databases">
        <title>Genome sequence of Erythrobacter strain YH-07, an antagonistic bacterium isolated from Yellow Sea.</title>
        <authorList>
            <person name="Tang T."/>
            <person name="Liu Q."/>
            <person name="Sun X."/>
        </authorList>
    </citation>
    <scope>NUCLEOTIDE SEQUENCE [LARGE SCALE GENOMIC DNA]</scope>
    <source>
        <strain evidence="17">YH-07</strain>
    </source>
</reference>
<dbReference type="InterPro" id="IPR036942">
    <property type="entry name" value="Beta-barrel_TonB_sf"/>
</dbReference>
<dbReference type="InterPro" id="IPR000531">
    <property type="entry name" value="Beta-barrel_TonB"/>
</dbReference>
<evidence type="ECO:0000256" key="11">
    <source>
        <dbReference type="PROSITE-ProRule" id="PRU01360"/>
    </source>
</evidence>
<dbReference type="AlphaFoldDB" id="A0A345YES0"/>
<keyword evidence="17" id="KW-1185">Reference proteome</keyword>
<dbReference type="GO" id="GO:0006826">
    <property type="term" value="P:iron ion transport"/>
    <property type="evidence" value="ECO:0007669"/>
    <property type="project" value="UniProtKB-KW"/>
</dbReference>
<dbReference type="Pfam" id="PF00593">
    <property type="entry name" value="TonB_dep_Rec_b-barrel"/>
    <property type="match status" value="1"/>
</dbReference>
<organism evidence="16 17">
    <name type="scientific">Erythrobacter aureus</name>
    <dbReference type="NCBI Taxonomy" id="2182384"/>
    <lineage>
        <taxon>Bacteria</taxon>
        <taxon>Pseudomonadati</taxon>
        <taxon>Pseudomonadota</taxon>
        <taxon>Alphaproteobacteria</taxon>
        <taxon>Sphingomonadales</taxon>
        <taxon>Erythrobacteraceae</taxon>
        <taxon>Erythrobacter/Porphyrobacter group</taxon>
        <taxon>Erythrobacter</taxon>
    </lineage>
</organism>
<keyword evidence="4" id="KW-0410">Iron transport</keyword>
<dbReference type="GO" id="GO:0009279">
    <property type="term" value="C:cell outer membrane"/>
    <property type="evidence" value="ECO:0007669"/>
    <property type="project" value="UniProtKB-SubCell"/>
</dbReference>
<evidence type="ECO:0000256" key="9">
    <source>
        <dbReference type="ARBA" id="ARBA00023136"/>
    </source>
</evidence>
<sequence>MNIAKKRARLVSTLCATTALIQALPALAQQEMPTAEPTAEEANTIIVTARRREESLQEVPIAISAFDDEALSNLQADTLSGIQYATPNLYLDQGDAGNAVIYIRGVGQNDSLAFADPGVGVYVDDVFIARSQAAFLELFDVERIEVLRGPQGTLYGRNTIGGAIKFVSTRPTNYLSGYMEAGAGNFGFVTAKGRISGPIAGDVLKGKLAAAYTKRNGYARNSVTGQDDGDVETFAGRATLLFQPTDTLEFLLSGDVRIDRPDTSRSPVRETPITGFDGTGNITYPASDDPYRVDVNANGLNDQTGYGFALTSRFDASDRITLESITAFRSFEFDLNLDTDGSPLPILDILLLQEQEQFSQELRLTYDDRDRFSLTAGLYYFHDDDTTFSGVDNGAATLFGFPVTAFGFPTSSLAETRQKTDSYAIFADLTYALTPRLTLSAGARYTWENRTSARLFENIFDPTVSVIENTPDFLTGVGVAGTPISGEASFEAFTPRASISYDVTSDAMVYLSASRGFKSGGFDGRANTDFGFRPFRPEYVWSYEAGAKTSWLDGRLMVNAALFYNDYTDVQVTSFGSDPVTGVFVSLFTNAASSRAYGAELELSARPTDELTLTGSLGLLDAKYREFDILVGGAVTDVSDRRPVNAPDFNASLGATWQRPISDNLALTIHIDGSYRSEVATEITDSPVLRQPGYERINGFVAIGDLDERWELRAGVENLTDNAVRVQGFNLADFPGVQLGFYGAPATYDLRFVLRF</sequence>
<evidence type="ECO:0000256" key="5">
    <source>
        <dbReference type="ARBA" id="ARBA00022692"/>
    </source>
</evidence>
<evidence type="ECO:0000259" key="15">
    <source>
        <dbReference type="Pfam" id="PF07715"/>
    </source>
</evidence>
<accession>A0A345YES0</accession>
<evidence type="ECO:0000256" key="13">
    <source>
        <dbReference type="SAM" id="SignalP"/>
    </source>
</evidence>
<dbReference type="PANTHER" id="PTHR32552:SF81">
    <property type="entry name" value="TONB-DEPENDENT OUTER MEMBRANE RECEPTOR"/>
    <property type="match status" value="1"/>
</dbReference>
<keyword evidence="16" id="KW-0675">Receptor</keyword>
<evidence type="ECO:0000313" key="16">
    <source>
        <dbReference type="EMBL" id="AXK42422.1"/>
    </source>
</evidence>
<evidence type="ECO:0000256" key="2">
    <source>
        <dbReference type="ARBA" id="ARBA00022448"/>
    </source>
</evidence>
<feature type="domain" description="TonB-dependent receptor plug" evidence="15">
    <location>
        <begin position="56"/>
        <end position="163"/>
    </location>
</feature>
<keyword evidence="9 11" id="KW-0472">Membrane</keyword>
<dbReference type="PROSITE" id="PS52016">
    <property type="entry name" value="TONB_DEPENDENT_REC_3"/>
    <property type="match status" value="1"/>
</dbReference>
<feature type="chain" id="PRO_5016839227" evidence="13">
    <location>
        <begin position="29"/>
        <end position="756"/>
    </location>
</feature>
<evidence type="ECO:0000256" key="3">
    <source>
        <dbReference type="ARBA" id="ARBA00022452"/>
    </source>
</evidence>
<keyword evidence="3 11" id="KW-1134">Transmembrane beta strand</keyword>
<evidence type="ECO:0000256" key="10">
    <source>
        <dbReference type="ARBA" id="ARBA00023237"/>
    </source>
</evidence>
<dbReference type="RefSeq" id="WP_115416603.1">
    <property type="nucleotide sequence ID" value="NZ_CP031357.1"/>
</dbReference>
<dbReference type="KEGG" id="err:DVR09_08835"/>
<keyword evidence="6" id="KW-0408">Iron</keyword>
<evidence type="ECO:0000256" key="6">
    <source>
        <dbReference type="ARBA" id="ARBA00023004"/>
    </source>
</evidence>
<evidence type="ECO:0000256" key="4">
    <source>
        <dbReference type="ARBA" id="ARBA00022496"/>
    </source>
</evidence>
<dbReference type="Gene3D" id="2.40.170.20">
    <property type="entry name" value="TonB-dependent receptor, beta-barrel domain"/>
    <property type="match status" value="1"/>
</dbReference>
<dbReference type="Proteomes" id="UP000254508">
    <property type="component" value="Chromosome"/>
</dbReference>
<evidence type="ECO:0000256" key="12">
    <source>
        <dbReference type="RuleBase" id="RU003357"/>
    </source>
</evidence>
<keyword evidence="2 11" id="KW-0813">Transport</keyword>
<proteinExistence type="inferred from homology"/>